<sequence length="308" mass="34318">MRLPDEPAEPDDPVSLAVAITCRLGESPVWHPQEQALYWCDIPAGCVYRHDPRRGSLDHWTFDTDVGCLAPTLDGRLLLAMRDGLWRFDPRSGERERLARAPYDPALERFNDGKCDPRGAFWVGTIYEPREPARARLYRYRQGRLDPQAGGVVTANGLAWSPDGRRMYWSDTKAHRIDVFDVDPVGGDISGRRPFVQFPARDPAAPPEAYGGRPDGAAVDSEGAYWCAMYEGARLLRIAPDGTLLREVRLPVQCPTMPCFGGPDLRTLYVTTASDKRPPEERARQPWAGGVLSLRVDVPGLPAHLFLA</sequence>
<keyword evidence="3" id="KW-0862">Zinc</keyword>
<dbReference type="Gene3D" id="2.120.10.30">
    <property type="entry name" value="TolB, C-terminal domain"/>
    <property type="match status" value="1"/>
</dbReference>
<keyword evidence="3" id="KW-0479">Metal-binding</keyword>
<dbReference type="PRINTS" id="PR01790">
    <property type="entry name" value="SMP30FAMILY"/>
</dbReference>
<organism evidence="5 6">
    <name type="scientific">Piscinibacter sakaiensis</name>
    <name type="common">Ideonella sakaiensis</name>
    <dbReference type="NCBI Taxonomy" id="1547922"/>
    <lineage>
        <taxon>Bacteria</taxon>
        <taxon>Pseudomonadati</taxon>
        <taxon>Pseudomonadota</taxon>
        <taxon>Betaproteobacteria</taxon>
        <taxon>Burkholderiales</taxon>
        <taxon>Sphaerotilaceae</taxon>
        <taxon>Piscinibacter</taxon>
    </lineage>
</organism>
<feature type="binding site" evidence="3">
    <location>
        <position position="26"/>
    </location>
    <ligand>
        <name>a divalent metal cation</name>
        <dbReference type="ChEBI" id="CHEBI:60240"/>
    </ligand>
</feature>
<evidence type="ECO:0000313" key="5">
    <source>
        <dbReference type="EMBL" id="GAP36056.1"/>
    </source>
</evidence>
<dbReference type="InterPro" id="IPR011042">
    <property type="entry name" value="6-blade_b-propeller_TolB-like"/>
</dbReference>
<name>A0A0K8P096_PISS1</name>
<dbReference type="GO" id="GO:0005509">
    <property type="term" value="F:calcium ion binding"/>
    <property type="evidence" value="ECO:0007669"/>
    <property type="project" value="TreeGrafter"/>
</dbReference>
<comment type="caution">
    <text evidence="5">The sequence shown here is derived from an EMBL/GenBank/DDBJ whole genome shotgun (WGS) entry which is preliminary data.</text>
</comment>
<evidence type="ECO:0000256" key="1">
    <source>
        <dbReference type="ARBA" id="ARBA00008853"/>
    </source>
</evidence>
<dbReference type="EC" id="3.1.1.17" evidence="5"/>
<accession>A0A0K8P096</accession>
<dbReference type="STRING" id="1547922.ISF6_1896"/>
<keyword evidence="5" id="KW-0378">Hydrolase</keyword>
<evidence type="ECO:0000256" key="3">
    <source>
        <dbReference type="PIRSR" id="PIRSR605511-2"/>
    </source>
</evidence>
<dbReference type="PANTHER" id="PTHR10907:SF47">
    <property type="entry name" value="REGUCALCIN"/>
    <property type="match status" value="1"/>
</dbReference>
<gene>
    <name evidence="5" type="ORF">ISF6_1896</name>
</gene>
<dbReference type="InterPro" id="IPR005511">
    <property type="entry name" value="SMP-30"/>
</dbReference>
<proteinExistence type="inferred from homology"/>
<dbReference type="SUPFAM" id="SSF63829">
    <property type="entry name" value="Calcium-dependent phosphotriesterase"/>
    <property type="match status" value="1"/>
</dbReference>
<comment type="similarity">
    <text evidence="1">Belongs to the SMP-30/CGR1 family.</text>
</comment>
<feature type="binding site" evidence="3">
    <location>
        <position position="156"/>
    </location>
    <ligand>
        <name>a divalent metal cation</name>
        <dbReference type="ChEBI" id="CHEBI:60240"/>
    </ligand>
</feature>
<feature type="active site" description="Proton donor/acceptor" evidence="2">
    <location>
        <position position="215"/>
    </location>
</feature>
<dbReference type="Pfam" id="PF08450">
    <property type="entry name" value="SGL"/>
    <property type="match status" value="1"/>
</dbReference>
<protein>
    <submittedName>
        <fullName evidence="5">Gluconolactonase</fullName>
        <ecNumber evidence="5">3.1.1.17</ecNumber>
    </submittedName>
</protein>
<dbReference type="InterPro" id="IPR013658">
    <property type="entry name" value="SGL"/>
</dbReference>
<dbReference type="AlphaFoldDB" id="A0A0K8P096"/>
<feature type="binding site" evidence="3">
    <location>
        <position position="109"/>
    </location>
    <ligand>
        <name>substrate</name>
    </ligand>
</feature>
<dbReference type="OrthoDB" id="9775406at2"/>
<reference evidence="5 6" key="2">
    <citation type="journal article" date="2016" name="Science">
        <title>A bacterium that degrades and assimilates poly(ethylene terephthalate).</title>
        <authorList>
            <person name="Yoshida S."/>
            <person name="Hiraga K."/>
            <person name="Takehana T."/>
            <person name="Taniguchi I."/>
            <person name="Yamaji H."/>
            <person name="Maeda Y."/>
            <person name="Toyohara K."/>
            <person name="Miyamoto K."/>
            <person name="Kimura Y."/>
            <person name="Oda K."/>
        </authorList>
    </citation>
    <scope>NUCLEOTIDE SEQUENCE [LARGE SCALE GENOMIC DNA]</scope>
    <source>
        <strain evidence="6">NBRC 110686 / TISTR 2288 / 201-F6</strain>
    </source>
</reference>
<dbReference type="EMBL" id="BBYR01000030">
    <property type="protein sequence ID" value="GAP36056.1"/>
    <property type="molecule type" value="Genomic_DNA"/>
</dbReference>
<reference evidence="6" key="1">
    <citation type="submission" date="2015-07" db="EMBL/GenBank/DDBJ databases">
        <title>Discovery of a poly(ethylene terephthalate assimilation.</title>
        <authorList>
            <person name="Yoshida S."/>
            <person name="Hiraga K."/>
            <person name="Takehana T."/>
            <person name="Taniguchi I."/>
            <person name="Yamaji H."/>
            <person name="Maeda Y."/>
            <person name="Toyohara K."/>
            <person name="Miyamoto K."/>
            <person name="Kimura Y."/>
            <person name="Oda K."/>
        </authorList>
    </citation>
    <scope>NUCLEOTIDE SEQUENCE [LARGE SCALE GENOMIC DNA]</scope>
    <source>
        <strain evidence="6">NBRC 110686 / TISTR 2288 / 201-F6</strain>
    </source>
</reference>
<evidence type="ECO:0000259" key="4">
    <source>
        <dbReference type="Pfam" id="PF08450"/>
    </source>
</evidence>
<keyword evidence="6" id="KW-1185">Reference proteome</keyword>
<comment type="cofactor">
    <cofactor evidence="3">
        <name>Zn(2+)</name>
        <dbReference type="ChEBI" id="CHEBI:29105"/>
    </cofactor>
    <text evidence="3">Binds 1 divalent metal cation per subunit.</text>
</comment>
<dbReference type="GO" id="GO:0019853">
    <property type="term" value="P:L-ascorbic acid biosynthetic process"/>
    <property type="evidence" value="ECO:0007669"/>
    <property type="project" value="TreeGrafter"/>
</dbReference>
<evidence type="ECO:0000313" key="6">
    <source>
        <dbReference type="Proteomes" id="UP000037660"/>
    </source>
</evidence>
<dbReference type="Proteomes" id="UP000037660">
    <property type="component" value="Unassembled WGS sequence"/>
</dbReference>
<dbReference type="RefSeq" id="WP_082368231.1">
    <property type="nucleotide sequence ID" value="NZ_BBYR01000030.1"/>
</dbReference>
<feature type="domain" description="SMP-30/Gluconolactonase/LRE-like region" evidence="4">
    <location>
        <begin position="24"/>
        <end position="273"/>
    </location>
</feature>
<feature type="binding site" evidence="3">
    <location>
        <position position="215"/>
    </location>
    <ligand>
        <name>a divalent metal cation</name>
        <dbReference type="ChEBI" id="CHEBI:60240"/>
    </ligand>
</feature>
<dbReference type="PANTHER" id="PTHR10907">
    <property type="entry name" value="REGUCALCIN"/>
    <property type="match status" value="1"/>
</dbReference>
<dbReference type="GO" id="GO:0004341">
    <property type="term" value="F:gluconolactonase activity"/>
    <property type="evidence" value="ECO:0007669"/>
    <property type="project" value="UniProtKB-EC"/>
</dbReference>
<feature type="binding site" evidence="3">
    <location>
        <position position="111"/>
    </location>
    <ligand>
        <name>substrate</name>
    </ligand>
</feature>
<evidence type="ECO:0000256" key="2">
    <source>
        <dbReference type="PIRSR" id="PIRSR605511-1"/>
    </source>
</evidence>